<dbReference type="GeneTree" id="ENSGT00940000156596"/>
<dbReference type="Proteomes" id="UP000694404">
    <property type="component" value="Unplaced"/>
</dbReference>
<dbReference type="GO" id="GO:0005737">
    <property type="term" value="C:cytoplasm"/>
    <property type="evidence" value="ECO:0007669"/>
    <property type="project" value="Ensembl"/>
</dbReference>
<accession>A0A8C0GH05</accession>
<dbReference type="Ensembl" id="ENSCABT00000008309.1">
    <property type="protein sequence ID" value="ENSCABP00000007598.1"/>
    <property type="gene ID" value="ENSCABG00000005736.1"/>
</dbReference>
<dbReference type="GO" id="GO:0032259">
    <property type="term" value="P:methylation"/>
    <property type="evidence" value="ECO:0007669"/>
    <property type="project" value="UniProtKB-KW"/>
</dbReference>
<dbReference type="GO" id="GO:0007519">
    <property type="term" value="P:skeletal muscle tissue development"/>
    <property type="evidence" value="ECO:0007669"/>
    <property type="project" value="Ensembl"/>
</dbReference>
<dbReference type="GO" id="GO:0032991">
    <property type="term" value="C:protein-containing complex"/>
    <property type="evidence" value="ECO:0007669"/>
    <property type="project" value="Ensembl"/>
</dbReference>
<evidence type="ECO:0000256" key="1">
    <source>
        <dbReference type="ARBA" id="ARBA00022603"/>
    </source>
</evidence>
<dbReference type="SUPFAM" id="SSF53335">
    <property type="entry name" value="S-adenosyl-L-methionine-dependent methyltransferases"/>
    <property type="match status" value="1"/>
</dbReference>
<evidence type="ECO:0000313" key="4">
    <source>
        <dbReference type="Ensembl" id="ENSCABP00000007598.1"/>
    </source>
</evidence>
<name>A0A8C0GH05_CHEAB</name>
<dbReference type="AlphaFoldDB" id="A0A8C0GH05"/>
<dbReference type="CDD" id="cd02440">
    <property type="entry name" value="AdoMet_MTases"/>
    <property type="match status" value="1"/>
</dbReference>
<dbReference type="PANTHER" id="PTHR14614">
    <property type="entry name" value="HEPATOCELLULAR CARCINOMA-ASSOCIATED ANTIGEN"/>
    <property type="match status" value="1"/>
</dbReference>
<protein>
    <submittedName>
        <fullName evidence="4">Methyltransferase 21C, AARS1 lysine</fullName>
    </submittedName>
</protein>
<dbReference type="PANTHER" id="PTHR14614:SF13">
    <property type="entry name" value="PROTEIN-LYSINE METHYLTRANSFERASE METTL21C"/>
    <property type="match status" value="1"/>
</dbReference>
<feature type="region of interest" description="Disordered" evidence="3">
    <location>
        <begin position="18"/>
        <end position="48"/>
    </location>
</feature>
<gene>
    <name evidence="4" type="primary">METTL21C</name>
</gene>
<feature type="compositionally biased region" description="Gly residues" evidence="3">
    <location>
        <begin position="18"/>
        <end position="32"/>
    </location>
</feature>
<evidence type="ECO:0000313" key="5">
    <source>
        <dbReference type="Proteomes" id="UP000694404"/>
    </source>
</evidence>
<sequence length="280" mass="31438">MRGLECRRVIWAGTKGFGGQEGDQGWGRGAGSGQHLPQAAPREGSRGKGVQALGWDMIFSPTESPRILKILQKWIPTVSPYFDKEHYCYADHQITIQESLDHFGAIVWPGALALSQYLESNQQEINLKDKKVLEIGAGTGLVSIVASILGAYVTATDLPEVLENLKLNISRNTQNMNIHQPEVRKLVWGEDLNEDFPKSTHHYDFILASDVVYHHTSLDPLLTTMAYLCQPGTVLLWANKFRFSTDFEFVEKLRNILIVTLLAEFPESNIKLFKATVKEN</sequence>
<dbReference type="GO" id="GO:0005634">
    <property type="term" value="C:nucleus"/>
    <property type="evidence" value="ECO:0007669"/>
    <property type="project" value="Ensembl"/>
</dbReference>
<evidence type="ECO:0000256" key="2">
    <source>
        <dbReference type="ARBA" id="ARBA00022691"/>
    </source>
</evidence>
<dbReference type="GO" id="GO:0071549">
    <property type="term" value="P:cellular response to dexamethasone stimulus"/>
    <property type="evidence" value="ECO:0007669"/>
    <property type="project" value="Ensembl"/>
</dbReference>
<dbReference type="InterPro" id="IPR019410">
    <property type="entry name" value="Methyltransf_16"/>
</dbReference>
<proteinExistence type="predicted"/>
<dbReference type="GO" id="GO:0010880">
    <property type="term" value="P:regulation of release of sequestered calcium ion into cytosol by sarcoplasmic reticulum"/>
    <property type="evidence" value="ECO:0007669"/>
    <property type="project" value="Ensembl"/>
</dbReference>
<dbReference type="Pfam" id="PF10294">
    <property type="entry name" value="Methyltransf_16"/>
    <property type="match status" value="1"/>
</dbReference>
<organism evidence="4 5">
    <name type="scientific">Chelonoidis abingdonii</name>
    <name type="common">Abingdon island giant tortoise</name>
    <name type="synonym">Testudo abingdonii</name>
    <dbReference type="NCBI Taxonomy" id="106734"/>
    <lineage>
        <taxon>Eukaryota</taxon>
        <taxon>Metazoa</taxon>
        <taxon>Chordata</taxon>
        <taxon>Craniata</taxon>
        <taxon>Vertebrata</taxon>
        <taxon>Euteleostomi</taxon>
        <taxon>Archelosauria</taxon>
        <taxon>Testudinata</taxon>
        <taxon>Testudines</taxon>
        <taxon>Cryptodira</taxon>
        <taxon>Durocryptodira</taxon>
        <taxon>Testudinoidea</taxon>
        <taxon>Testudinidae</taxon>
        <taxon>Chelonoidis</taxon>
    </lineage>
</organism>
<dbReference type="InterPro" id="IPR029063">
    <property type="entry name" value="SAM-dependent_MTases_sf"/>
</dbReference>
<reference evidence="4" key="2">
    <citation type="submission" date="2025-09" db="UniProtKB">
        <authorList>
            <consortium name="Ensembl"/>
        </authorList>
    </citation>
    <scope>IDENTIFICATION</scope>
</reference>
<dbReference type="GO" id="GO:0008628">
    <property type="term" value="P:hormone-mediated apoptotic signaling pathway"/>
    <property type="evidence" value="ECO:0007669"/>
    <property type="project" value="Ensembl"/>
</dbReference>
<dbReference type="GO" id="GO:0016279">
    <property type="term" value="F:protein-lysine N-methyltransferase activity"/>
    <property type="evidence" value="ECO:0007669"/>
    <property type="project" value="Ensembl"/>
</dbReference>
<keyword evidence="2" id="KW-0949">S-adenosyl-L-methionine</keyword>
<reference evidence="4" key="1">
    <citation type="submission" date="2025-08" db="UniProtKB">
        <authorList>
            <consortium name="Ensembl"/>
        </authorList>
    </citation>
    <scope>IDENTIFICATION</scope>
</reference>
<dbReference type="GO" id="GO:0031072">
    <property type="term" value="F:heat shock protein binding"/>
    <property type="evidence" value="ECO:0007669"/>
    <property type="project" value="Ensembl"/>
</dbReference>
<evidence type="ECO:0000256" key="3">
    <source>
        <dbReference type="SAM" id="MobiDB-lite"/>
    </source>
</evidence>
<keyword evidence="5" id="KW-1185">Reference proteome</keyword>
<dbReference type="Gene3D" id="3.40.50.150">
    <property type="entry name" value="Vaccinia Virus protein VP39"/>
    <property type="match status" value="1"/>
</dbReference>
<dbReference type="OMA" id="QEHYLFA"/>
<keyword evidence="1" id="KW-0489">Methyltransferase</keyword>
<keyword evidence="1" id="KW-0808">Transferase</keyword>